<accession>A0A1V9ZLZ8</accession>
<dbReference type="InterPro" id="IPR002822">
    <property type="entry name" value="Ni_insertion"/>
</dbReference>
<proteinExistence type="inferred from homology"/>
<organism evidence="2 3">
    <name type="scientific">Achlya hypogyna</name>
    <name type="common">Oomycete</name>
    <name type="synonym">Protoachlya hypogyna</name>
    <dbReference type="NCBI Taxonomy" id="1202772"/>
    <lineage>
        <taxon>Eukaryota</taxon>
        <taxon>Sar</taxon>
        <taxon>Stramenopiles</taxon>
        <taxon>Oomycota</taxon>
        <taxon>Saprolegniomycetes</taxon>
        <taxon>Saprolegniales</taxon>
        <taxon>Achlyaceae</taxon>
        <taxon>Achlya</taxon>
    </lineage>
</organism>
<keyword evidence="1" id="KW-0533">Nickel</keyword>
<keyword evidence="3" id="KW-1185">Reference proteome</keyword>
<dbReference type="OrthoDB" id="44529at2759"/>
<evidence type="ECO:0000313" key="2">
    <source>
        <dbReference type="EMBL" id="OQR99015.1"/>
    </source>
</evidence>
<dbReference type="AlphaFoldDB" id="A0A1V9ZLZ8"/>
<evidence type="ECO:0000313" key="3">
    <source>
        <dbReference type="Proteomes" id="UP000243579"/>
    </source>
</evidence>
<name>A0A1V9ZLZ8_ACHHY</name>
<dbReference type="Gene3D" id="3.30.70.1380">
    <property type="entry name" value="Transcriptional regulatory protein pf0864 domain like"/>
    <property type="match status" value="1"/>
</dbReference>
<sequence>MTKIAYFDCSAGAAGDMILAALIDAGAPLPLIEAGLETILEISGEWGLSTERVWKGSGRIAATKVCVSSAHNHTPLPPPGHNDHGLLHAVFACLARAEARAHGTTADKAWIFSPLALTPVHFHEVGAIDSLIDTVGSVLALELLDVDEVHCSPLPYSNGFVRCAHGLMPVPVPATLDLMAGVPVVPAPVGATGELVTPTGMSLMKALATSFGAPPAFLPQTHGSGAGTKDFPGHANIVRVVIGDRTPAMAGVVDSAAETVHVLETNLDDMNPQILSHVQELLFEQGALDVWWQPIQMKKNRPGVLLSVLCEPKDIGELSRTLFCETTTLGIRRRVMERTILKRDFITIESPYGRASVKVASPTLSPLIARVLQIGYVNGTAVNVQPEYEDCKKLALAAKAPLKTVIADVQALARASLAKDAPMA</sequence>
<dbReference type="PANTHER" id="PTHR36566">
    <property type="entry name" value="NICKEL INSERTION PROTEIN-RELATED"/>
    <property type="match status" value="1"/>
</dbReference>
<dbReference type="HAMAP" id="MF_01074">
    <property type="entry name" value="LarC"/>
    <property type="match status" value="1"/>
</dbReference>
<dbReference type="Gene3D" id="3.10.20.300">
    <property type="entry name" value="mk0293 like domain"/>
    <property type="match status" value="1"/>
</dbReference>
<dbReference type="PANTHER" id="PTHR36566:SF1">
    <property type="entry name" value="PYRIDINIUM-3,5-BISTHIOCARBOXYLIC ACID MONONUCLEOTIDE NICKEL INSERTION PROTEIN"/>
    <property type="match status" value="1"/>
</dbReference>
<dbReference type="Proteomes" id="UP000243579">
    <property type="component" value="Unassembled WGS sequence"/>
</dbReference>
<gene>
    <name evidence="2" type="ORF">ACHHYP_07496</name>
</gene>
<protein>
    <recommendedName>
        <fullName evidence="4">Nickel insertion protein</fullName>
    </recommendedName>
</protein>
<comment type="caution">
    <text evidence="2">The sequence shown here is derived from an EMBL/GenBank/DDBJ whole genome shotgun (WGS) entry which is preliminary data.</text>
</comment>
<evidence type="ECO:0008006" key="4">
    <source>
        <dbReference type="Google" id="ProtNLM"/>
    </source>
</evidence>
<dbReference type="EMBL" id="JNBR01000075">
    <property type="protein sequence ID" value="OQR99015.1"/>
    <property type="molecule type" value="Genomic_DNA"/>
</dbReference>
<evidence type="ECO:0000256" key="1">
    <source>
        <dbReference type="ARBA" id="ARBA00022596"/>
    </source>
</evidence>
<dbReference type="STRING" id="1202772.A0A1V9ZLZ8"/>
<dbReference type="Pfam" id="PF01969">
    <property type="entry name" value="Ni_insertion"/>
    <property type="match status" value="1"/>
</dbReference>
<reference evidence="2 3" key="1">
    <citation type="journal article" date="2014" name="Genome Biol. Evol.">
        <title>The secreted proteins of Achlya hypogyna and Thraustotheca clavata identify the ancestral oomycete secretome and reveal gene acquisitions by horizontal gene transfer.</title>
        <authorList>
            <person name="Misner I."/>
            <person name="Blouin N."/>
            <person name="Leonard G."/>
            <person name="Richards T.A."/>
            <person name="Lane C.E."/>
        </authorList>
    </citation>
    <scope>NUCLEOTIDE SEQUENCE [LARGE SCALE GENOMIC DNA]</scope>
    <source>
        <strain evidence="2 3">ATCC 48635</strain>
    </source>
</reference>